<dbReference type="InterPro" id="IPR007357">
    <property type="entry name" value="PhrB-like"/>
</dbReference>
<protein>
    <submittedName>
        <fullName evidence="1">Cryptochrome/photolyase family protein</fullName>
    </submittedName>
</protein>
<gene>
    <name evidence="1" type="ORF">OUO13_12735</name>
</gene>
<dbReference type="InterPro" id="IPR052551">
    <property type="entry name" value="UV-DNA_repair_photolyase"/>
</dbReference>
<comment type="caution">
    <text evidence="1">The sequence shown here is derived from an EMBL/GenBank/DDBJ whole genome shotgun (WGS) entry which is preliminary data.</text>
</comment>
<evidence type="ECO:0000313" key="2">
    <source>
        <dbReference type="Proteomes" id="UP001150830"/>
    </source>
</evidence>
<keyword evidence="2" id="KW-1185">Reference proteome</keyword>
<dbReference type="Gene3D" id="1.10.579.10">
    <property type="entry name" value="DNA Cyclobutane Dipyrimidine Photolyase, subunit A, domain 3"/>
    <property type="match status" value="1"/>
</dbReference>
<dbReference type="EMBL" id="JAPNOA010000029">
    <property type="protein sequence ID" value="MCY0966056.1"/>
    <property type="molecule type" value="Genomic_DNA"/>
</dbReference>
<dbReference type="SUPFAM" id="SSF48173">
    <property type="entry name" value="Cryptochrome/photolyase FAD-binding domain"/>
    <property type="match status" value="1"/>
</dbReference>
<dbReference type="InterPro" id="IPR036134">
    <property type="entry name" value="Crypto/Photolyase_FAD-like_sf"/>
</dbReference>
<dbReference type="AlphaFoldDB" id="A0A9X3EF18"/>
<dbReference type="Proteomes" id="UP001150830">
    <property type="component" value="Unassembled WGS sequence"/>
</dbReference>
<proteinExistence type="predicted"/>
<evidence type="ECO:0000313" key="1">
    <source>
        <dbReference type="EMBL" id="MCY0966056.1"/>
    </source>
</evidence>
<accession>A0A9X3EF18</accession>
<dbReference type="InterPro" id="IPR014729">
    <property type="entry name" value="Rossmann-like_a/b/a_fold"/>
</dbReference>
<dbReference type="RefSeq" id="WP_283174259.1">
    <property type="nucleotide sequence ID" value="NZ_JAPNOA010000029.1"/>
</dbReference>
<organism evidence="1 2">
    <name type="scientific">Parathalassolituus penaei</name>
    <dbReference type="NCBI Taxonomy" id="2997323"/>
    <lineage>
        <taxon>Bacteria</taxon>
        <taxon>Pseudomonadati</taxon>
        <taxon>Pseudomonadota</taxon>
        <taxon>Gammaproteobacteria</taxon>
        <taxon>Oceanospirillales</taxon>
        <taxon>Oceanospirillaceae</taxon>
        <taxon>Parathalassolituus</taxon>
    </lineage>
</organism>
<dbReference type="Gene3D" id="1.25.40.80">
    <property type="match status" value="1"/>
</dbReference>
<sequence>MRMGLILGDQLSLQLPTLRVLNPQDDILVMAEVADETSYVPHHLQKIALIFSAMRHFANQLRQAGWRVHYHSYDPASDLKSLLAVVTHVQQQSPASEVVLTRCGEYRLQHSMDNHWSSQLGVPVTVFEDDRFICPPGWFQQWASQRKQLRMEFFYREMRRLTGLLMVNGEPAGGEWNLDHNNRNPWKGSPPLPAHPVEATDSIDQEVLALVQQHFSHHPGQLQPFYWPTTRAAALDELQRFLDQRLPWFGDFQDAMVTGEDFLFHSRLSAAINIGLLDPLEVCRAAEQAWQQGKAPLNAVEGFIRQIIGWREYVREIYWLKMPDYAQLNHLGYQRSLPRYYWDGNTRMKCMSECFRTTFDHAWAHHIQRLMITGNFALLAGIRPVEICDWYLAVYADAFDWVELPNTLGMVMHADGGLLGSKPYAASGQYINRMSDYCRNCHYKVKTAADANSCPFNSLYWHFIEENRQHFEKNPRMTMIYKSLERQKDEQRQRVQERARYLLEHLDEL</sequence>
<dbReference type="Pfam" id="PF04244">
    <property type="entry name" value="DPRP"/>
    <property type="match status" value="1"/>
</dbReference>
<dbReference type="Gene3D" id="3.40.50.620">
    <property type="entry name" value="HUPs"/>
    <property type="match status" value="1"/>
</dbReference>
<dbReference type="Gene3D" id="1.10.10.1710">
    <property type="entry name" value="Deoxyribodipyrimidine photolyase-related"/>
    <property type="match status" value="1"/>
</dbReference>
<dbReference type="PANTHER" id="PTHR38657:SF1">
    <property type="entry name" value="SLR1343 PROTEIN"/>
    <property type="match status" value="1"/>
</dbReference>
<name>A0A9X3EF18_9GAMM</name>
<reference evidence="1" key="1">
    <citation type="submission" date="2022-11" db="EMBL/GenBank/DDBJ databases">
        <title>Parathalassolutuus dongxingensis gen. nov., sp. nov., a novel member of family Oceanospirillaceae isolated from a coastal shrimp pond in Guangxi, China.</title>
        <authorList>
            <person name="Chen H."/>
        </authorList>
    </citation>
    <scope>NUCLEOTIDE SEQUENCE</scope>
    <source>
        <strain evidence="1">G-43</strain>
    </source>
</reference>
<dbReference type="PANTHER" id="PTHR38657">
    <property type="entry name" value="SLR1343 PROTEIN"/>
    <property type="match status" value="1"/>
</dbReference>